<name>A0A6S6QR04_9HYPH</name>
<protein>
    <submittedName>
        <fullName evidence="5">Putative acyl--CoA ligase YhfT</fullName>
    </submittedName>
</protein>
<dbReference type="AlphaFoldDB" id="A0A6S6QR04"/>
<organism evidence="5 6">
    <name type="scientific">Terrihabitans soli</name>
    <dbReference type="NCBI Taxonomy" id="708113"/>
    <lineage>
        <taxon>Bacteria</taxon>
        <taxon>Pseudomonadati</taxon>
        <taxon>Pseudomonadota</taxon>
        <taxon>Alphaproteobacteria</taxon>
        <taxon>Hyphomicrobiales</taxon>
        <taxon>Terrihabitans</taxon>
    </lineage>
</organism>
<evidence type="ECO:0000256" key="1">
    <source>
        <dbReference type="ARBA" id="ARBA00006432"/>
    </source>
</evidence>
<dbReference type="Gene3D" id="3.30.300.30">
    <property type="match status" value="1"/>
</dbReference>
<gene>
    <name evidence="5" type="primary">yhfT</name>
    <name evidence="5" type="ORF">IZ6_22140</name>
</gene>
<proteinExistence type="inferred from homology"/>
<dbReference type="GO" id="GO:0006631">
    <property type="term" value="P:fatty acid metabolic process"/>
    <property type="evidence" value="ECO:0007669"/>
    <property type="project" value="TreeGrafter"/>
</dbReference>
<dbReference type="RefSeq" id="WP_222875124.1">
    <property type="nucleotide sequence ID" value="NZ_AP023361.1"/>
</dbReference>
<accession>A0A6S6QR04</accession>
<dbReference type="SUPFAM" id="SSF56801">
    <property type="entry name" value="Acetyl-CoA synthetase-like"/>
    <property type="match status" value="1"/>
</dbReference>
<dbReference type="Pfam" id="PF13193">
    <property type="entry name" value="AMP-binding_C"/>
    <property type="match status" value="1"/>
</dbReference>
<comment type="similarity">
    <text evidence="1">Belongs to the ATP-dependent AMP-binding enzyme family.</text>
</comment>
<dbReference type="EMBL" id="AP023361">
    <property type="protein sequence ID" value="BCJ91479.1"/>
    <property type="molecule type" value="Genomic_DNA"/>
</dbReference>
<evidence type="ECO:0000313" key="6">
    <source>
        <dbReference type="Proteomes" id="UP000515317"/>
    </source>
</evidence>
<evidence type="ECO:0000256" key="2">
    <source>
        <dbReference type="ARBA" id="ARBA00022598"/>
    </source>
</evidence>
<dbReference type="KEGG" id="tso:IZ6_22140"/>
<dbReference type="InterPro" id="IPR042099">
    <property type="entry name" value="ANL_N_sf"/>
</dbReference>
<dbReference type="PANTHER" id="PTHR43201:SF5">
    <property type="entry name" value="MEDIUM-CHAIN ACYL-COA LIGASE ACSF2, MITOCHONDRIAL"/>
    <property type="match status" value="1"/>
</dbReference>
<evidence type="ECO:0000313" key="5">
    <source>
        <dbReference type="EMBL" id="BCJ91479.1"/>
    </source>
</evidence>
<dbReference type="PANTHER" id="PTHR43201">
    <property type="entry name" value="ACYL-COA SYNTHETASE"/>
    <property type="match status" value="1"/>
</dbReference>
<sequence>MGITRPIAEHARRLPGETALVFEDRKVTRGELDQIVARLASFIAAKTPPGGAVALDLPTGPALAVLFLAVAAAGRDAQIFDHDWPAATVGDVVRKLGPDLIVTARRDFKNSAAIEVDPEIALPRLGDAFGAPAEFRRLSDPDPEAIFYTGFTSGSTGLPKGFRRTHKSWIASFAGAQLEFEFGPADCVHACGPLSLSMPLYAFASTLHAGAKFILARSFQARSVLRLIAHQRVTVLYAVPTQLLLMLDAADADDQVLPGLRLILSSGAKWPAKQTKRLKKVFPNAVFAEFYGASELSFITLARHDKRVPKDSVGRAFPGVAVTIRDEAGREQKTGKPGLVFAESALVFSGYAGGEGEILRAGDAMSVGDIGHLDDKGFLFLSGRSDRLIISSGRNIQPEEIENVLERHPQIGHAAVFGLADEKRGAKLAALVHLRGQVKVSASDLAQHLRQYLPGYKIPARFAVSGEWPQTRSGKSDFGKLRQIWDDGTCEVLA</sequence>
<dbReference type="InterPro" id="IPR000873">
    <property type="entry name" value="AMP-dep_synth/lig_dom"/>
</dbReference>
<dbReference type="Proteomes" id="UP000515317">
    <property type="component" value="Chromosome"/>
</dbReference>
<feature type="domain" description="AMP-binding enzyme C-terminal" evidence="4">
    <location>
        <begin position="400"/>
        <end position="475"/>
    </location>
</feature>
<keyword evidence="6" id="KW-1185">Reference proteome</keyword>
<dbReference type="InterPro" id="IPR025110">
    <property type="entry name" value="AMP-bd_C"/>
</dbReference>
<evidence type="ECO:0000259" key="3">
    <source>
        <dbReference type="Pfam" id="PF00501"/>
    </source>
</evidence>
<dbReference type="InterPro" id="IPR045851">
    <property type="entry name" value="AMP-bd_C_sf"/>
</dbReference>
<dbReference type="Pfam" id="PF00501">
    <property type="entry name" value="AMP-binding"/>
    <property type="match status" value="1"/>
</dbReference>
<reference evidence="5 6" key="1">
    <citation type="submission" date="2020-08" db="EMBL/GenBank/DDBJ databases">
        <title>Genome sequence of Rhizobiales bacterium strain IZ6.</title>
        <authorList>
            <person name="Nakai R."/>
            <person name="Naganuma T."/>
        </authorList>
    </citation>
    <scope>NUCLEOTIDE SEQUENCE [LARGE SCALE GENOMIC DNA]</scope>
    <source>
        <strain evidence="5 6">IZ6</strain>
    </source>
</reference>
<evidence type="ECO:0000259" key="4">
    <source>
        <dbReference type="Pfam" id="PF13193"/>
    </source>
</evidence>
<keyword evidence="2 5" id="KW-0436">Ligase</keyword>
<dbReference type="GO" id="GO:0031956">
    <property type="term" value="F:medium-chain fatty acid-CoA ligase activity"/>
    <property type="evidence" value="ECO:0007669"/>
    <property type="project" value="TreeGrafter"/>
</dbReference>
<dbReference type="Gene3D" id="3.40.50.12780">
    <property type="entry name" value="N-terminal domain of ligase-like"/>
    <property type="match status" value="1"/>
</dbReference>
<feature type="domain" description="AMP-dependent synthetase/ligase" evidence="3">
    <location>
        <begin position="8"/>
        <end position="351"/>
    </location>
</feature>